<evidence type="ECO:0000313" key="8">
    <source>
        <dbReference type="Proteomes" id="UP000736335"/>
    </source>
</evidence>
<proteinExistence type="inferred from homology"/>
<dbReference type="Pfam" id="PF00755">
    <property type="entry name" value="Carn_acyltransf"/>
    <property type="match status" value="1"/>
</dbReference>
<organism evidence="7 8">
    <name type="scientific">Thelephora terrestris</name>
    <dbReference type="NCBI Taxonomy" id="56493"/>
    <lineage>
        <taxon>Eukaryota</taxon>
        <taxon>Fungi</taxon>
        <taxon>Dikarya</taxon>
        <taxon>Basidiomycota</taxon>
        <taxon>Agaricomycotina</taxon>
        <taxon>Agaricomycetes</taxon>
        <taxon>Thelephorales</taxon>
        <taxon>Thelephoraceae</taxon>
        <taxon>Thelephora</taxon>
    </lineage>
</organism>
<evidence type="ECO:0000256" key="4">
    <source>
        <dbReference type="PIRSR" id="PIRSR600542-1"/>
    </source>
</evidence>
<protein>
    <submittedName>
        <fullName evidence="7">Acyltransferase ChoActase/COT/CPT</fullName>
    </submittedName>
</protein>
<evidence type="ECO:0000313" key="7">
    <source>
        <dbReference type="EMBL" id="KAF9787445.1"/>
    </source>
</evidence>
<reference evidence="7" key="2">
    <citation type="submission" date="2020-11" db="EMBL/GenBank/DDBJ databases">
        <authorList>
            <consortium name="DOE Joint Genome Institute"/>
            <person name="Kuo A."/>
            <person name="Miyauchi S."/>
            <person name="Kiss E."/>
            <person name="Drula E."/>
            <person name="Kohler A."/>
            <person name="Sanchez-Garcia M."/>
            <person name="Andreopoulos B."/>
            <person name="Barry K.W."/>
            <person name="Bonito G."/>
            <person name="Buee M."/>
            <person name="Carver A."/>
            <person name="Chen C."/>
            <person name="Cichocki N."/>
            <person name="Clum A."/>
            <person name="Culley D."/>
            <person name="Crous P.W."/>
            <person name="Fauchery L."/>
            <person name="Girlanda M."/>
            <person name="Hayes R."/>
            <person name="Keri Z."/>
            <person name="Labutti K."/>
            <person name="Lipzen A."/>
            <person name="Lombard V."/>
            <person name="Magnuson J."/>
            <person name="Maillard F."/>
            <person name="Morin E."/>
            <person name="Murat C."/>
            <person name="Nolan M."/>
            <person name="Ohm R."/>
            <person name="Pangilinan J."/>
            <person name="Pereira M."/>
            <person name="Perotto S."/>
            <person name="Peter M."/>
            <person name="Riley R."/>
            <person name="Sitrit Y."/>
            <person name="Stielow B."/>
            <person name="Szollosi G."/>
            <person name="Zifcakova L."/>
            <person name="Stursova M."/>
            <person name="Spatafora J.W."/>
            <person name="Tedersoo L."/>
            <person name="Vaario L.-M."/>
            <person name="Yamada A."/>
            <person name="Yan M."/>
            <person name="Wang P."/>
            <person name="Xu J."/>
            <person name="Bruns T."/>
            <person name="Baldrian P."/>
            <person name="Vilgalys R."/>
            <person name="Henrissat B."/>
            <person name="Grigoriev I.V."/>
            <person name="Hibbett D."/>
            <person name="Nagy L.G."/>
            <person name="Martin F.M."/>
        </authorList>
    </citation>
    <scope>NUCLEOTIDE SEQUENCE</scope>
    <source>
        <strain evidence="7">UH-Tt-Lm1</strain>
    </source>
</reference>
<evidence type="ECO:0000256" key="5">
    <source>
        <dbReference type="SAM" id="MobiDB-lite"/>
    </source>
</evidence>
<evidence type="ECO:0000259" key="6">
    <source>
        <dbReference type="Pfam" id="PF00755"/>
    </source>
</evidence>
<comment type="caution">
    <text evidence="7">The sequence shown here is derived from an EMBL/GenBank/DDBJ whole genome shotgun (WGS) entry which is preliminary data.</text>
</comment>
<evidence type="ECO:0000256" key="1">
    <source>
        <dbReference type="ARBA" id="ARBA00005232"/>
    </source>
</evidence>
<dbReference type="PROSITE" id="PS00439">
    <property type="entry name" value="ACYLTRANSF_C_1"/>
    <property type="match status" value="1"/>
</dbReference>
<dbReference type="InterPro" id="IPR023213">
    <property type="entry name" value="CAT-like_dom_sf"/>
</dbReference>
<name>A0A9P6HJH1_9AGAM</name>
<dbReference type="SUPFAM" id="SSF52777">
    <property type="entry name" value="CoA-dependent acyltransferases"/>
    <property type="match status" value="2"/>
</dbReference>
<evidence type="ECO:0000256" key="2">
    <source>
        <dbReference type="ARBA" id="ARBA00022679"/>
    </source>
</evidence>
<dbReference type="InterPro" id="IPR000542">
    <property type="entry name" value="Carn_acyl_trans"/>
</dbReference>
<evidence type="ECO:0000256" key="3">
    <source>
        <dbReference type="ARBA" id="ARBA00023315"/>
    </source>
</evidence>
<reference evidence="7" key="1">
    <citation type="journal article" date="2020" name="Nat. Commun.">
        <title>Large-scale genome sequencing of mycorrhizal fungi provides insights into the early evolution of symbiotic traits.</title>
        <authorList>
            <person name="Miyauchi S."/>
            <person name="Kiss E."/>
            <person name="Kuo A."/>
            <person name="Drula E."/>
            <person name="Kohler A."/>
            <person name="Sanchez-Garcia M."/>
            <person name="Morin E."/>
            <person name="Andreopoulos B."/>
            <person name="Barry K.W."/>
            <person name="Bonito G."/>
            <person name="Buee M."/>
            <person name="Carver A."/>
            <person name="Chen C."/>
            <person name="Cichocki N."/>
            <person name="Clum A."/>
            <person name="Culley D."/>
            <person name="Crous P.W."/>
            <person name="Fauchery L."/>
            <person name="Girlanda M."/>
            <person name="Hayes R.D."/>
            <person name="Keri Z."/>
            <person name="LaButti K."/>
            <person name="Lipzen A."/>
            <person name="Lombard V."/>
            <person name="Magnuson J."/>
            <person name="Maillard F."/>
            <person name="Murat C."/>
            <person name="Nolan M."/>
            <person name="Ohm R.A."/>
            <person name="Pangilinan J."/>
            <person name="Pereira M.F."/>
            <person name="Perotto S."/>
            <person name="Peter M."/>
            <person name="Pfister S."/>
            <person name="Riley R."/>
            <person name="Sitrit Y."/>
            <person name="Stielow J.B."/>
            <person name="Szollosi G."/>
            <person name="Zifcakova L."/>
            <person name="Stursova M."/>
            <person name="Spatafora J.W."/>
            <person name="Tedersoo L."/>
            <person name="Vaario L.M."/>
            <person name="Yamada A."/>
            <person name="Yan M."/>
            <person name="Wang P."/>
            <person name="Xu J."/>
            <person name="Bruns T."/>
            <person name="Baldrian P."/>
            <person name="Vilgalys R."/>
            <person name="Dunand C."/>
            <person name="Henrissat B."/>
            <person name="Grigoriev I.V."/>
            <person name="Hibbett D."/>
            <person name="Nagy L.G."/>
            <person name="Martin F.M."/>
        </authorList>
    </citation>
    <scope>NUCLEOTIDE SEQUENCE</scope>
    <source>
        <strain evidence="7">UH-Tt-Lm1</strain>
    </source>
</reference>
<dbReference type="Gene3D" id="3.30.559.70">
    <property type="entry name" value="Choline/Carnitine o-acyltransferase, domain 2"/>
    <property type="match status" value="1"/>
</dbReference>
<dbReference type="PANTHER" id="PTHR22589">
    <property type="entry name" value="CARNITINE O-ACYLTRANSFERASE"/>
    <property type="match status" value="1"/>
</dbReference>
<dbReference type="InterPro" id="IPR039551">
    <property type="entry name" value="Cho/carn_acyl_trans"/>
</dbReference>
<dbReference type="OrthoDB" id="240216at2759"/>
<feature type="active site" description="Proton acceptor" evidence="4">
    <location>
        <position position="382"/>
    </location>
</feature>
<feature type="compositionally biased region" description="Polar residues" evidence="5">
    <location>
        <begin position="1"/>
        <end position="12"/>
    </location>
</feature>
<accession>A0A9P6HJH1</accession>
<keyword evidence="8" id="KW-1185">Reference proteome</keyword>
<sequence>MRFRAFSSTMKKSATMMPQVRKRDASTSPGVDAKALTVLPRLPVPALRSTLDKYLQSIKPLLLQDDLHGGAAFDSAFQQRVQWAKEFEAGLGATLQARLVALDKGSPHNWLNDNFWLQKAYLEWRSPLLVNSNWWLIFQDDVEIPESAKNGLSETVIGISPWQVRRSASLVYHSLVFKDTLSESEVLPNLTKTQVWLNNANHNMWNIARVPRPNCDVLTEKVDPGSPDARSTVVLIHDFFYAIEVYDESLKPHTPATIERRLWSCVRDVERRLASGERAKPIGILTTDDRDRWTENYDRLRSLSPVNGRTLDIIHHSVMCLSLDHFTSPIGSFEVHPRGCRREIKEHLHLVRSSLDGRNRFMDKPVSFIVDPLTRAGAMGEHSPVDALVPSIVTEYAIVKGVSHDSYLSSPEAVASELQTLDGWRKLEWITDDRTEREFRGAEERAKEIIADSDDNVFHFSAYGADWIKAQARLSPDAYIQMALQLAWFRTRGSFTATYETALTRLFQHGRTETIRTLTNDSCDWVRSMCDTTVSSKRKLELLNRAIQTHTRLTREAATGKGIDRHLMGLRLLMKPENGETADLFSDELFQRSQAWKLSTSGLSAGYQFRGTGFGAMYPDGYGINYLAGPDLIKFGIESKRSCEETSTEGFIDAVALALHDMRDICEQGPNSTQVTARL</sequence>
<feature type="region of interest" description="Disordered" evidence="5">
    <location>
        <begin position="1"/>
        <end position="28"/>
    </location>
</feature>
<dbReference type="Gene3D" id="3.30.559.10">
    <property type="entry name" value="Chloramphenicol acetyltransferase-like domain"/>
    <property type="match status" value="1"/>
</dbReference>
<dbReference type="EMBL" id="WIUZ02000005">
    <property type="protein sequence ID" value="KAF9787445.1"/>
    <property type="molecule type" value="Genomic_DNA"/>
</dbReference>
<feature type="domain" description="Choline/carnitine acyltransferase" evidence="6">
    <location>
        <begin position="42"/>
        <end position="654"/>
    </location>
</feature>
<gene>
    <name evidence="7" type="ORF">BJ322DRAFT_1055251</name>
</gene>
<dbReference type="Proteomes" id="UP000736335">
    <property type="component" value="Unassembled WGS sequence"/>
</dbReference>
<keyword evidence="2" id="KW-0808">Transferase</keyword>
<comment type="similarity">
    <text evidence="1">Belongs to the carnitine/choline acetyltransferase family.</text>
</comment>
<dbReference type="GO" id="GO:0016746">
    <property type="term" value="F:acyltransferase activity"/>
    <property type="evidence" value="ECO:0007669"/>
    <property type="project" value="UniProtKB-KW"/>
</dbReference>
<dbReference type="InterPro" id="IPR042231">
    <property type="entry name" value="Cho/carn_acyl_trans_2"/>
</dbReference>
<dbReference type="PANTHER" id="PTHR22589:SF107">
    <property type="entry name" value="CHOLINE_CARNITINE ACYLTRANSFERASE DOMAIN-CONTAINING PROTEIN"/>
    <property type="match status" value="1"/>
</dbReference>
<keyword evidence="3 7" id="KW-0012">Acyltransferase</keyword>
<dbReference type="AlphaFoldDB" id="A0A9P6HJH1"/>